<evidence type="ECO:0000256" key="2">
    <source>
        <dbReference type="ARBA" id="ARBA00006720"/>
    </source>
</evidence>
<feature type="domain" description="Tim10-like" evidence="14">
    <location>
        <begin position="15"/>
        <end position="77"/>
    </location>
</feature>
<dbReference type="InterPro" id="IPR004217">
    <property type="entry name" value="Tim10-like"/>
</dbReference>
<comment type="function">
    <text evidence="13">Mitochondrial intermembrane chaperone that participates in the import and insertion of multi-pass transmembrane proteins into the mitochondrial inner membrane. May also be required for the transfer of beta-barrel precursors from the TOM complex to the sorting and assembly machinery (SAM complex) of the outer membrane. Acts as a chaperone-like protein that protects the hydrophobic precursors from aggregation and guide them through the mitochondrial intermembrane space.</text>
</comment>
<evidence type="ECO:0000256" key="13">
    <source>
        <dbReference type="ARBA" id="ARBA00025311"/>
    </source>
</evidence>
<keyword evidence="3" id="KW-0813">Transport</keyword>
<dbReference type="FunFam" id="1.10.287.810:FF:000002">
    <property type="entry name" value="Mitochondrial import inner membrane translocase subunit tim10"/>
    <property type="match status" value="1"/>
</dbReference>
<dbReference type="Proteomes" id="UP000075840">
    <property type="component" value="Unassembled WGS sequence"/>
</dbReference>
<evidence type="ECO:0000256" key="12">
    <source>
        <dbReference type="ARBA" id="ARBA00023186"/>
    </source>
</evidence>
<reference evidence="15" key="1">
    <citation type="submission" date="2022-08" db="UniProtKB">
        <authorList>
            <consortium name="EnsemblMetazoa"/>
        </authorList>
    </citation>
    <scope>IDENTIFICATION</scope>
    <source>
        <strain evidence="15">Dongola</strain>
    </source>
</reference>
<dbReference type="GO" id="GO:0005743">
    <property type="term" value="C:mitochondrial inner membrane"/>
    <property type="evidence" value="ECO:0007669"/>
    <property type="project" value="UniProtKB-SubCell"/>
</dbReference>
<dbReference type="VEuPathDB" id="VectorBase:AARA21_008432"/>
<evidence type="ECO:0000256" key="3">
    <source>
        <dbReference type="ARBA" id="ARBA00022448"/>
    </source>
</evidence>
<dbReference type="Gene3D" id="1.10.287.810">
    <property type="entry name" value="Mitochondrial import inner membrane translocase subunit tim13 like domains"/>
    <property type="match status" value="1"/>
</dbReference>
<dbReference type="VEuPathDB" id="VectorBase:AARA009025"/>
<dbReference type="GO" id="GO:0045039">
    <property type="term" value="P:protein insertion into mitochondrial inner membrane"/>
    <property type="evidence" value="ECO:0007669"/>
    <property type="project" value="TreeGrafter"/>
</dbReference>
<dbReference type="AlphaFoldDB" id="A0A182I623"/>
<organism evidence="15 16">
    <name type="scientific">Anopheles arabiensis</name>
    <name type="common">Mosquito</name>
    <dbReference type="NCBI Taxonomy" id="7173"/>
    <lineage>
        <taxon>Eukaryota</taxon>
        <taxon>Metazoa</taxon>
        <taxon>Ecdysozoa</taxon>
        <taxon>Arthropoda</taxon>
        <taxon>Hexapoda</taxon>
        <taxon>Insecta</taxon>
        <taxon>Pterygota</taxon>
        <taxon>Neoptera</taxon>
        <taxon>Endopterygota</taxon>
        <taxon>Diptera</taxon>
        <taxon>Nematocera</taxon>
        <taxon>Culicoidea</taxon>
        <taxon>Culicidae</taxon>
        <taxon>Anophelinae</taxon>
        <taxon>Anopheles</taxon>
    </lineage>
</organism>
<dbReference type="EnsemblMetazoa" id="AARA009025-RA">
    <property type="protein sequence ID" value="AARA009025-PA"/>
    <property type="gene ID" value="AARA009025"/>
</dbReference>
<keyword evidence="10" id="KW-0472">Membrane</keyword>
<keyword evidence="5" id="KW-0999">Mitochondrion inner membrane</keyword>
<comment type="similarity">
    <text evidence="2">Belongs to the small Tim family.</text>
</comment>
<protein>
    <recommendedName>
        <fullName evidence="14">Tim10-like domain-containing protein</fullName>
    </recommendedName>
</protein>
<evidence type="ECO:0000259" key="14">
    <source>
        <dbReference type="Pfam" id="PF02953"/>
    </source>
</evidence>
<dbReference type="GO" id="GO:0015031">
    <property type="term" value="P:protein transport"/>
    <property type="evidence" value="ECO:0007669"/>
    <property type="project" value="UniProtKB-KW"/>
</dbReference>
<evidence type="ECO:0000256" key="8">
    <source>
        <dbReference type="ARBA" id="ARBA00023010"/>
    </source>
</evidence>
<keyword evidence="11" id="KW-1015">Disulfide bond</keyword>
<keyword evidence="4" id="KW-0479">Metal-binding</keyword>
<keyword evidence="16" id="KW-1185">Reference proteome</keyword>
<accession>A0A182I623</accession>
<dbReference type="Pfam" id="PF02953">
    <property type="entry name" value="zf-Tim10_DDP"/>
    <property type="match status" value="1"/>
</dbReference>
<keyword evidence="7" id="KW-0653">Protein transport</keyword>
<sequence>MSMPQLDAAQQAKLQLMQEMEIEMMSDLYSRMTQACHKKCIPPKYADSELGKGESVCIDRCVAKYLEVHERIGKKLTAMSAQDEDLKKKMGYSQLFRDRVHPELLFHHQIKQLGQFLRCAGRPIEVERLIPRARFQCNVQRSPALLQHTVSGWRVRLIEQFPQVQPPEQCIAIQYGRTVRAG</sequence>
<evidence type="ECO:0000256" key="5">
    <source>
        <dbReference type="ARBA" id="ARBA00022792"/>
    </source>
</evidence>
<evidence type="ECO:0000256" key="6">
    <source>
        <dbReference type="ARBA" id="ARBA00022833"/>
    </source>
</evidence>
<evidence type="ECO:0000313" key="15">
    <source>
        <dbReference type="EnsemblMetazoa" id="AARA009025-PA"/>
    </source>
</evidence>
<dbReference type="PANTHER" id="PTHR11038:SF16">
    <property type="entry name" value="MITOCHONDRIAL IMPORT INNER MEMBRANE TRANSLOCASE SUBUNIT TIM10"/>
    <property type="match status" value="1"/>
</dbReference>
<proteinExistence type="inferred from homology"/>
<dbReference type="EMBL" id="APCN01003547">
    <property type="status" value="NOT_ANNOTATED_CDS"/>
    <property type="molecule type" value="Genomic_DNA"/>
</dbReference>
<keyword evidence="6" id="KW-0862">Zinc</keyword>
<evidence type="ECO:0000256" key="1">
    <source>
        <dbReference type="ARBA" id="ARBA00004137"/>
    </source>
</evidence>
<dbReference type="PANTHER" id="PTHR11038">
    <property type="entry name" value="MITOCHONDRIAL IMPORT INNER MEMBRANE TRANSLOCASE SUBUNIT TIM10"/>
    <property type="match status" value="1"/>
</dbReference>
<keyword evidence="9" id="KW-0496">Mitochondrion</keyword>
<evidence type="ECO:0000256" key="9">
    <source>
        <dbReference type="ARBA" id="ARBA00023128"/>
    </source>
</evidence>
<evidence type="ECO:0000256" key="4">
    <source>
        <dbReference type="ARBA" id="ARBA00022723"/>
    </source>
</evidence>
<evidence type="ECO:0000256" key="7">
    <source>
        <dbReference type="ARBA" id="ARBA00022927"/>
    </source>
</evidence>
<name>A0A182I623_ANOAR</name>
<dbReference type="GO" id="GO:0046872">
    <property type="term" value="F:metal ion binding"/>
    <property type="evidence" value="ECO:0007669"/>
    <property type="project" value="UniProtKB-KW"/>
</dbReference>
<evidence type="ECO:0000256" key="10">
    <source>
        <dbReference type="ARBA" id="ARBA00023136"/>
    </source>
</evidence>
<keyword evidence="12" id="KW-0143">Chaperone</keyword>
<dbReference type="InterPro" id="IPR035427">
    <property type="entry name" value="Tim10-like_dom_sf"/>
</dbReference>
<dbReference type="SUPFAM" id="SSF144122">
    <property type="entry name" value="Tim10-like"/>
    <property type="match status" value="1"/>
</dbReference>
<comment type="subcellular location">
    <subcellularLocation>
        <location evidence="1">Mitochondrion inner membrane</location>
        <topology evidence="1">Peripheral membrane protein</topology>
        <orientation evidence="1">Intermembrane side</orientation>
    </subcellularLocation>
</comment>
<evidence type="ECO:0000256" key="11">
    <source>
        <dbReference type="ARBA" id="ARBA00023157"/>
    </source>
</evidence>
<evidence type="ECO:0000313" key="16">
    <source>
        <dbReference type="Proteomes" id="UP000075840"/>
    </source>
</evidence>
<keyword evidence="8" id="KW-0811">Translocation</keyword>